<evidence type="ECO:0000256" key="1">
    <source>
        <dbReference type="SAM" id="MobiDB-lite"/>
    </source>
</evidence>
<reference evidence="2" key="1">
    <citation type="submission" date="2022-03" db="EMBL/GenBank/DDBJ databases">
        <authorList>
            <person name="Alioto T."/>
            <person name="Alioto T."/>
            <person name="Gomez Garrido J."/>
        </authorList>
    </citation>
    <scope>NUCLEOTIDE SEQUENCE</scope>
</reference>
<gene>
    <name evidence="2" type="ORF">PECUL_23A053797</name>
</gene>
<name>A0AAD1RF97_PELCU</name>
<feature type="compositionally biased region" description="Polar residues" evidence="1">
    <location>
        <begin position="12"/>
        <end position="26"/>
    </location>
</feature>
<dbReference type="EMBL" id="OW240913">
    <property type="protein sequence ID" value="CAH2251528.1"/>
    <property type="molecule type" value="Genomic_DNA"/>
</dbReference>
<protein>
    <submittedName>
        <fullName evidence="2">Uncharacterized protein</fullName>
    </submittedName>
</protein>
<dbReference type="AlphaFoldDB" id="A0AAD1RF97"/>
<keyword evidence="3" id="KW-1185">Reference proteome</keyword>
<evidence type="ECO:0000313" key="2">
    <source>
        <dbReference type="EMBL" id="CAH2251528.1"/>
    </source>
</evidence>
<organism evidence="2 3">
    <name type="scientific">Pelobates cultripes</name>
    <name type="common">Western spadefoot toad</name>
    <dbReference type="NCBI Taxonomy" id="61616"/>
    <lineage>
        <taxon>Eukaryota</taxon>
        <taxon>Metazoa</taxon>
        <taxon>Chordata</taxon>
        <taxon>Craniata</taxon>
        <taxon>Vertebrata</taxon>
        <taxon>Euteleostomi</taxon>
        <taxon>Amphibia</taxon>
        <taxon>Batrachia</taxon>
        <taxon>Anura</taxon>
        <taxon>Pelobatoidea</taxon>
        <taxon>Pelobatidae</taxon>
        <taxon>Pelobates</taxon>
    </lineage>
</organism>
<evidence type="ECO:0000313" key="3">
    <source>
        <dbReference type="Proteomes" id="UP001295444"/>
    </source>
</evidence>
<proteinExistence type="predicted"/>
<feature type="compositionally biased region" description="Polar residues" evidence="1">
    <location>
        <begin position="100"/>
        <end position="112"/>
    </location>
</feature>
<dbReference type="Proteomes" id="UP001295444">
    <property type="component" value="Chromosome 02"/>
</dbReference>
<feature type="region of interest" description="Disordered" evidence="1">
    <location>
        <begin position="85"/>
        <end position="115"/>
    </location>
</feature>
<sequence>MSSPTRDPLPCSEQSSNGEQSVSSPPQKRRQKADPCAGCEGKAMEGKHLGLNCLQKVAAPSSLKPTQSPEILAWIRKEVAQGISKAMEGSKRSVKRPRQRQVSSESSASEFQDPSEEFQVLNQVCSSEYKKRSFQNL</sequence>
<accession>A0AAD1RF97</accession>
<feature type="region of interest" description="Disordered" evidence="1">
    <location>
        <begin position="1"/>
        <end position="38"/>
    </location>
</feature>